<dbReference type="PANTHER" id="PTHR33175">
    <property type="entry name" value="DNA-BINDING PROTEIN HU"/>
    <property type="match status" value="1"/>
</dbReference>
<dbReference type="InterPro" id="IPR000119">
    <property type="entry name" value="Hist_DNA-bd"/>
</dbReference>
<accession>A0A6J7CZM1</accession>
<dbReference type="CDD" id="cd13831">
    <property type="entry name" value="HU"/>
    <property type="match status" value="1"/>
</dbReference>
<dbReference type="GO" id="GO:0005829">
    <property type="term" value="C:cytosol"/>
    <property type="evidence" value="ECO:0007669"/>
    <property type="project" value="TreeGrafter"/>
</dbReference>
<gene>
    <name evidence="2" type="ORF">UFOPK3164_00864</name>
    <name evidence="3" type="ORF">UFOPK3427_00220</name>
    <name evidence="4" type="ORF">UFOPK4112_01021</name>
</gene>
<dbReference type="PROSITE" id="PS00045">
    <property type="entry name" value="HISTONE_LIKE"/>
    <property type="match status" value="1"/>
</dbReference>
<dbReference type="GO" id="GO:0003677">
    <property type="term" value="F:DNA binding"/>
    <property type="evidence" value="ECO:0007669"/>
    <property type="project" value="UniProtKB-KW"/>
</dbReference>
<dbReference type="Gene3D" id="4.10.520.10">
    <property type="entry name" value="IHF-like DNA-binding proteins"/>
    <property type="match status" value="1"/>
</dbReference>
<dbReference type="AlphaFoldDB" id="A0A6J7CZM1"/>
<evidence type="ECO:0000313" key="3">
    <source>
        <dbReference type="EMBL" id="CAB4861589.1"/>
    </source>
</evidence>
<evidence type="ECO:0000256" key="1">
    <source>
        <dbReference type="ARBA" id="ARBA00023125"/>
    </source>
</evidence>
<reference evidence="3" key="1">
    <citation type="submission" date="2020-05" db="EMBL/GenBank/DDBJ databases">
        <authorList>
            <person name="Chiriac C."/>
            <person name="Salcher M."/>
            <person name="Ghai R."/>
            <person name="Kavagutti S V."/>
        </authorList>
    </citation>
    <scope>NUCLEOTIDE SEQUENCE</scope>
</reference>
<dbReference type="Pfam" id="PF00216">
    <property type="entry name" value="Bac_DNA_binding"/>
    <property type="match status" value="1"/>
</dbReference>
<keyword evidence="1" id="KW-0238">DNA-binding</keyword>
<evidence type="ECO:0000313" key="2">
    <source>
        <dbReference type="EMBL" id="CAB4827587.1"/>
    </source>
</evidence>
<dbReference type="PANTHER" id="PTHR33175:SF3">
    <property type="entry name" value="DNA-BINDING PROTEIN HU-BETA"/>
    <property type="match status" value="1"/>
</dbReference>
<dbReference type="PRINTS" id="PR01727">
    <property type="entry name" value="DNABINDINGHU"/>
</dbReference>
<evidence type="ECO:0000313" key="4">
    <source>
        <dbReference type="EMBL" id="CAB5022794.1"/>
    </source>
</evidence>
<dbReference type="EMBL" id="CAFBPM010000009">
    <property type="protein sequence ID" value="CAB5022794.1"/>
    <property type="molecule type" value="Genomic_DNA"/>
</dbReference>
<dbReference type="GO" id="GO:0030527">
    <property type="term" value="F:structural constituent of chromatin"/>
    <property type="evidence" value="ECO:0007669"/>
    <property type="project" value="InterPro"/>
</dbReference>
<dbReference type="SUPFAM" id="SSF47729">
    <property type="entry name" value="IHF-like DNA-binding proteins"/>
    <property type="match status" value="1"/>
</dbReference>
<dbReference type="EMBL" id="CAFBLT010000001">
    <property type="protein sequence ID" value="CAB4861589.1"/>
    <property type="molecule type" value="Genomic_DNA"/>
</dbReference>
<dbReference type="InterPro" id="IPR020816">
    <property type="entry name" value="Histone-like_DNA-bd_CS"/>
</dbReference>
<sequence length="100" mass="10288">MNKTELIDAVATHTGNAKSTVAEVLAGLEDVVVATVSKGEKVALTGFVSFDRVDRKARTARNPQTGAAIQVKASKAPKVAAGASFKKVVKGEAPAPSINK</sequence>
<organism evidence="3">
    <name type="scientific">freshwater metagenome</name>
    <dbReference type="NCBI Taxonomy" id="449393"/>
    <lineage>
        <taxon>unclassified sequences</taxon>
        <taxon>metagenomes</taxon>
        <taxon>ecological metagenomes</taxon>
    </lineage>
</organism>
<dbReference type="SMART" id="SM00411">
    <property type="entry name" value="BHL"/>
    <property type="match status" value="1"/>
</dbReference>
<name>A0A6J7CZM1_9ZZZZ</name>
<dbReference type="InterPro" id="IPR010992">
    <property type="entry name" value="IHF-like_DNA-bd_dom_sf"/>
</dbReference>
<proteinExistence type="predicted"/>
<protein>
    <submittedName>
        <fullName evidence="3">Unannotated protein</fullName>
    </submittedName>
</protein>
<dbReference type="EMBL" id="CAFABE010000033">
    <property type="protein sequence ID" value="CAB4827587.1"/>
    <property type="molecule type" value="Genomic_DNA"/>
</dbReference>